<dbReference type="PANTHER" id="PTHR38934">
    <property type="entry name" value="HYPHALLY REGULATED CELL WALL PROTEIN 1"/>
    <property type="match status" value="1"/>
</dbReference>
<reference evidence="5 6" key="1">
    <citation type="journal article" date="2006" name="Nature">
        <title>Global trends of whole-genome duplications revealed by the ciliate Paramecium tetraurelia.</title>
        <authorList>
            <consortium name="Genoscope"/>
            <person name="Aury J.-M."/>
            <person name="Jaillon O."/>
            <person name="Duret L."/>
            <person name="Noel B."/>
            <person name="Jubin C."/>
            <person name="Porcel B.M."/>
            <person name="Segurens B."/>
            <person name="Daubin V."/>
            <person name="Anthouard V."/>
            <person name="Aiach N."/>
            <person name="Arnaiz O."/>
            <person name="Billaut A."/>
            <person name="Beisson J."/>
            <person name="Blanc I."/>
            <person name="Bouhouche K."/>
            <person name="Camara F."/>
            <person name="Duharcourt S."/>
            <person name="Guigo R."/>
            <person name="Gogendeau D."/>
            <person name="Katinka M."/>
            <person name="Keller A.-M."/>
            <person name="Kissmehl R."/>
            <person name="Klotz C."/>
            <person name="Koll F."/>
            <person name="Le Moue A."/>
            <person name="Lepere C."/>
            <person name="Malinsky S."/>
            <person name="Nowacki M."/>
            <person name="Nowak J.K."/>
            <person name="Plattner H."/>
            <person name="Poulain J."/>
            <person name="Ruiz F."/>
            <person name="Serrano V."/>
            <person name="Zagulski M."/>
            <person name="Dessen P."/>
            <person name="Betermier M."/>
            <person name="Weissenbach J."/>
            <person name="Scarpelli C."/>
            <person name="Schachter V."/>
            <person name="Sperling L."/>
            <person name="Meyer E."/>
            <person name="Cohen J."/>
            <person name="Wincker P."/>
        </authorList>
    </citation>
    <scope>NUCLEOTIDE SEQUENCE [LARGE SCALE GENOMIC DNA]</scope>
    <source>
        <strain evidence="5 6">Stock d4-2</strain>
    </source>
</reference>
<evidence type="ECO:0000256" key="2">
    <source>
        <dbReference type="ARBA" id="ARBA00022737"/>
    </source>
</evidence>
<dbReference type="Pfam" id="PF13948">
    <property type="entry name" value="DUF4215"/>
    <property type="match status" value="5"/>
</dbReference>
<dbReference type="PANTHER" id="PTHR38934:SF6">
    <property type="entry name" value="CHROMOSOME UNDETERMINED SCAFFOLD_176, WHOLE GENOME SHOTGUN SEQUENCE"/>
    <property type="match status" value="1"/>
</dbReference>
<name>A0BFS7_PARTE</name>
<keyword evidence="4" id="KW-1133">Transmembrane helix</keyword>
<evidence type="ECO:0000256" key="1">
    <source>
        <dbReference type="ARBA" id="ARBA00022729"/>
    </source>
</evidence>
<evidence type="ECO:0000256" key="4">
    <source>
        <dbReference type="SAM" id="Phobius"/>
    </source>
</evidence>
<dbReference type="InterPro" id="IPR011936">
    <property type="entry name" value="Myxo_disulph_rpt"/>
</dbReference>
<feature type="transmembrane region" description="Helical" evidence="4">
    <location>
        <begin position="1105"/>
        <end position="1121"/>
    </location>
</feature>
<evidence type="ECO:0000256" key="3">
    <source>
        <dbReference type="ARBA" id="ARBA00023157"/>
    </source>
</evidence>
<dbReference type="GeneID" id="5010576"/>
<keyword evidence="3" id="KW-1015">Disulfide bond</keyword>
<dbReference type="OrthoDB" id="10268124at2759"/>
<feature type="transmembrane region" description="Helical" evidence="4">
    <location>
        <begin position="1155"/>
        <end position="1174"/>
    </location>
</feature>
<evidence type="ECO:0000313" key="6">
    <source>
        <dbReference type="Proteomes" id="UP000000600"/>
    </source>
</evidence>
<dbReference type="Proteomes" id="UP000000600">
    <property type="component" value="Unassembled WGS sequence"/>
</dbReference>
<proteinExistence type="predicted"/>
<dbReference type="InParanoid" id="A0BFS7"/>
<protein>
    <submittedName>
        <fullName evidence="5">Uncharacterized protein</fullName>
    </submittedName>
</protein>
<dbReference type="SUPFAM" id="SSF57184">
    <property type="entry name" value="Growth factor receptor domain"/>
    <property type="match status" value="2"/>
</dbReference>
<evidence type="ECO:0000313" key="5">
    <source>
        <dbReference type="EMBL" id="CAK57394.1"/>
    </source>
</evidence>
<dbReference type="OMA" id="CTIENQF"/>
<dbReference type="STRING" id="5888.A0BFS7"/>
<sequence length="1249" mass="145676">MIGWNISQGINSISTHNYISYFGGQDHFNGTTILQNLYNLQHPHYSVQVDIEMIINEKIKYVIVQLDDKNNTYTSNQSAIELINFQFTFEHHSQMACIRISTQSSEVQSWWGISQFTISTFNCSQNVQYCQTNQNQNMRWKLLYDEFKVELSEIDHRYYKIFTLGCQCTYQNIYFLDLKFFSSEQDSKMLFDYQLQVKSSILVKIRFKLMTLTTASFKVLVDGNIKLEFNYYQVNSYFLYYCYGDYFIYQIEIDTNIYNQDQLQLQINFDFNRWVNIIDFRVYHIQAETWQQPKAIFGCLHALYDQCLMCQEGWIYYPIIKSCQMNLGDENRDLVVFQDDHQSEYSGNITQIQSIPILDQQTSLYLISELIGYKEGGNIINILSICGDGVVGMTEECDDSNQFQFDGCFNCQFSCPLNCQQCNYGKCVTCDLGYELNKYQCTPICGDQLIQQYEICDDGNQIKFDGCHKCQNNCQLECYNCISTYCVECYEGWNLIDGKCEQMCGDEQVAFMSYEQCDNHNDNNCVNCSLKCEYNCQVCLSSQQCVICSYSYQLIDGTCQSVCGDGIVNKEFEDCDDENNIMYDGCFECSLQCSLGCILCEEDNYCKKCDSQFYKLDLTTHLCEIVLKQDAVDNNQNNDNQDQENQNNNLHCNYNYIYVDGQCINQCGNARFQNQYEQCDDGNTIGGDGCSQSCTIENQFVCETIEYQQSECLFLKPPDFYLNMISDRKNQTQTVELTFTQQVRLKIEMDFEEWAQIAILPETDFLVNVIPITNLTSLLGFPQYQINIIFKKPVNDPIFQITIYKSSISSEDNQEPQNSVKMINLGQPFVLPESIKQQVMQVSQMNDAMMYSMMSISTLALATGNAILFFNMLDLLQSLSYIRFMQYQFPPHLQQFLDTYTKVSLKPILDYFQVDSLIAKLNGGSLPYQSSRSSTSTPSINTLNCYYIMNAKSCFFSLAASLMTYFLSILVSNAQVNNCVQKYFNKYFYNFKFLKLLTKFQRDVQLKCLKLKNQYFSTGIYQVYFAALHQLCFSTFLQFPEYSANSIFEIFNSTSAIISCIVIIFISFKSFAITSAIIKDTQKWKYFYVESKDSFWAINIKSFQIYRIQFYIFVIVFLINYPEAQSVSLSTFSLFYLFFLLKFRPLKSQYDLTKLIIKEILFSLIIGSFLVYSYNLDNNLNLLFGWIHIGMFSLMLASNLVIDIVESVQKVYKNYLKKKIRKQQQEIHLFTNNPLQKFIYLEYNKKFQK</sequence>
<accession>A0BFS7</accession>
<dbReference type="RefSeq" id="XP_001424792.1">
    <property type="nucleotide sequence ID" value="XM_001424755.1"/>
</dbReference>
<keyword evidence="4" id="KW-0812">Transmembrane</keyword>
<feature type="transmembrane region" description="Helical" evidence="4">
    <location>
        <begin position="1056"/>
        <end position="1078"/>
    </location>
</feature>
<dbReference type="HOGENOM" id="CLU_008168_0_0_1"/>
<dbReference type="InterPro" id="IPR009030">
    <property type="entry name" value="Growth_fac_rcpt_cys_sf"/>
</dbReference>
<gene>
    <name evidence="5" type="ORF">GSPATT00028429001</name>
</gene>
<dbReference type="AlphaFoldDB" id="A0BFS7"/>
<keyword evidence="2" id="KW-0677">Repeat</keyword>
<feature type="transmembrane region" description="Helical" evidence="4">
    <location>
        <begin position="1127"/>
        <end position="1143"/>
    </location>
</feature>
<keyword evidence="1" id="KW-0732">Signal</keyword>
<feature type="transmembrane region" description="Helical" evidence="4">
    <location>
        <begin position="1186"/>
        <end position="1205"/>
    </location>
</feature>
<organism evidence="5 6">
    <name type="scientific">Paramecium tetraurelia</name>
    <dbReference type="NCBI Taxonomy" id="5888"/>
    <lineage>
        <taxon>Eukaryota</taxon>
        <taxon>Sar</taxon>
        <taxon>Alveolata</taxon>
        <taxon>Ciliophora</taxon>
        <taxon>Intramacronucleata</taxon>
        <taxon>Oligohymenophorea</taxon>
        <taxon>Peniculida</taxon>
        <taxon>Parameciidae</taxon>
        <taxon>Paramecium</taxon>
    </lineage>
</organism>
<keyword evidence="6" id="KW-1185">Reference proteome</keyword>
<dbReference type="KEGG" id="ptm:GSPATT00028429001"/>
<feature type="transmembrane region" description="Helical" evidence="4">
    <location>
        <begin position="848"/>
        <end position="873"/>
    </location>
</feature>
<dbReference type="EMBL" id="CT867991">
    <property type="protein sequence ID" value="CAK57394.1"/>
    <property type="molecule type" value="Genomic_DNA"/>
</dbReference>
<keyword evidence="4" id="KW-0472">Membrane</keyword>
<dbReference type="NCBIfam" id="TIGR02232">
    <property type="entry name" value="myxo_disulf_rpt"/>
    <property type="match status" value="3"/>
</dbReference>